<dbReference type="KEGG" id="cwo:Cwoe_0622"/>
<dbReference type="EMBL" id="CP001854">
    <property type="protein sequence ID" value="ADB49057.1"/>
    <property type="molecule type" value="Genomic_DNA"/>
</dbReference>
<dbReference type="OrthoDB" id="3325478at2"/>
<reference evidence="3" key="2">
    <citation type="submission" date="2010-01" db="EMBL/GenBank/DDBJ databases">
        <title>The complete genome of Conexibacter woesei DSM 14684.</title>
        <authorList>
            <consortium name="US DOE Joint Genome Institute (JGI-PGF)"/>
            <person name="Lucas S."/>
            <person name="Copeland A."/>
            <person name="Lapidus A."/>
            <person name="Glavina del Rio T."/>
            <person name="Dalin E."/>
            <person name="Tice H."/>
            <person name="Bruce D."/>
            <person name="Goodwin L."/>
            <person name="Pitluck S."/>
            <person name="Kyrpides N."/>
            <person name="Mavromatis K."/>
            <person name="Ivanova N."/>
            <person name="Mikhailova N."/>
            <person name="Chertkov O."/>
            <person name="Brettin T."/>
            <person name="Detter J.C."/>
            <person name="Han C."/>
            <person name="Larimer F."/>
            <person name="Land M."/>
            <person name="Hauser L."/>
            <person name="Markowitz V."/>
            <person name="Cheng J.-F."/>
            <person name="Hugenholtz P."/>
            <person name="Woyke T."/>
            <person name="Wu D."/>
            <person name="Pukall R."/>
            <person name="Steenblock K."/>
            <person name="Schneider S."/>
            <person name="Klenk H.-P."/>
            <person name="Eisen J.A."/>
        </authorList>
    </citation>
    <scope>NUCLEOTIDE SEQUENCE [LARGE SCALE GENOMIC DNA]</scope>
    <source>
        <strain evidence="3">DSM 14684 / CIP 108061 / JCM 11494 / NBRC 100937 / ID131577</strain>
    </source>
</reference>
<dbReference type="SUPFAM" id="SSF51658">
    <property type="entry name" value="Xylose isomerase-like"/>
    <property type="match status" value="1"/>
</dbReference>
<protein>
    <submittedName>
        <fullName evidence="2">Xylose isomerase domain protein TIM barrel</fullName>
    </submittedName>
</protein>
<dbReference type="HOGENOM" id="CLU_079044_0_0_11"/>
<sequence precursor="true">MSARASTIAGSTLPLAGADAAGQPMHLASAGDWRTQLHRLRRCGFTACDLVDGWLRVDLLDDARLSELRASLADADVALVGMSVIRASVIDPDHGVKNLERTRRALHAAAALGAPVVSVGFHRPLAGPQLEAPFWTVPHPRDDAGDATFATAAERLASICAEARTLGIDVSLELHESTLLDRSDRVLRILQDVGATNLGVNLDIGNLVRVPFPPPEPWRATVAALAAHVNYWHLKNYVRLEHADGLVLTGPTALADGEIDYRLALRAVLDAGYRGPLCVEHYGGDALTAMRRGADYLDHLINEMEIAA</sequence>
<dbReference type="eggNOG" id="COG1082">
    <property type="taxonomic scope" value="Bacteria"/>
</dbReference>
<evidence type="ECO:0000313" key="2">
    <source>
        <dbReference type="EMBL" id="ADB49057.1"/>
    </source>
</evidence>
<dbReference type="AlphaFoldDB" id="D3F990"/>
<proteinExistence type="predicted"/>
<organism evidence="2 3">
    <name type="scientific">Conexibacter woesei (strain DSM 14684 / CCUG 47730 / CIP 108061 / JCM 11494 / NBRC 100937 / ID131577)</name>
    <dbReference type="NCBI Taxonomy" id="469383"/>
    <lineage>
        <taxon>Bacteria</taxon>
        <taxon>Bacillati</taxon>
        <taxon>Actinomycetota</taxon>
        <taxon>Thermoleophilia</taxon>
        <taxon>Solirubrobacterales</taxon>
        <taxon>Conexibacteraceae</taxon>
        <taxon>Conexibacter</taxon>
    </lineage>
</organism>
<dbReference type="PANTHER" id="PTHR12110">
    <property type="entry name" value="HYDROXYPYRUVATE ISOMERASE"/>
    <property type="match status" value="1"/>
</dbReference>
<dbReference type="STRING" id="469383.Cwoe_0622"/>
<dbReference type="InterPro" id="IPR050312">
    <property type="entry name" value="IolE/XylAMocC-like"/>
</dbReference>
<gene>
    <name evidence="2" type="ordered locus">Cwoe_0622</name>
</gene>
<evidence type="ECO:0000313" key="3">
    <source>
        <dbReference type="Proteomes" id="UP000008229"/>
    </source>
</evidence>
<dbReference type="GO" id="GO:0016853">
    <property type="term" value="F:isomerase activity"/>
    <property type="evidence" value="ECO:0007669"/>
    <property type="project" value="UniProtKB-KW"/>
</dbReference>
<dbReference type="InterPro" id="IPR036237">
    <property type="entry name" value="Xyl_isomerase-like_sf"/>
</dbReference>
<keyword evidence="3" id="KW-1185">Reference proteome</keyword>
<name>D3F990_CONWI</name>
<feature type="domain" description="Xylose isomerase-like TIM barrel" evidence="1">
    <location>
        <begin position="38"/>
        <end position="298"/>
    </location>
</feature>
<dbReference type="Pfam" id="PF01261">
    <property type="entry name" value="AP_endonuc_2"/>
    <property type="match status" value="1"/>
</dbReference>
<evidence type="ECO:0000259" key="1">
    <source>
        <dbReference type="Pfam" id="PF01261"/>
    </source>
</evidence>
<accession>D3F990</accession>
<dbReference type="RefSeq" id="WP_012932110.1">
    <property type="nucleotide sequence ID" value="NC_013739.1"/>
</dbReference>
<keyword evidence="2" id="KW-0413">Isomerase</keyword>
<dbReference type="InterPro" id="IPR013022">
    <property type="entry name" value="Xyl_isomerase-like_TIM-brl"/>
</dbReference>
<dbReference type="Gene3D" id="3.20.20.150">
    <property type="entry name" value="Divalent-metal-dependent TIM barrel enzymes"/>
    <property type="match status" value="1"/>
</dbReference>
<reference evidence="2 3" key="1">
    <citation type="journal article" date="2010" name="Stand. Genomic Sci.">
        <title>Complete genome sequence of Conexibacter woesei type strain (ID131577).</title>
        <authorList>
            <person name="Pukall R."/>
            <person name="Lapidus A."/>
            <person name="Glavina Del Rio T."/>
            <person name="Copeland A."/>
            <person name="Tice H."/>
            <person name="Cheng J.-F."/>
            <person name="Lucas S."/>
            <person name="Chen F."/>
            <person name="Nolan M."/>
            <person name="Bruce D."/>
            <person name="Goodwin L."/>
            <person name="Pitluck S."/>
            <person name="Mavromatis K."/>
            <person name="Ivanova N."/>
            <person name="Ovchinnikova G."/>
            <person name="Pati A."/>
            <person name="Chen A."/>
            <person name="Palaniappan K."/>
            <person name="Land M."/>
            <person name="Hauser L."/>
            <person name="Chang Y.-J."/>
            <person name="Jeffries C.D."/>
            <person name="Chain P."/>
            <person name="Meincke L."/>
            <person name="Sims D."/>
            <person name="Brettin T."/>
            <person name="Detter J.C."/>
            <person name="Rohde M."/>
            <person name="Goeker M."/>
            <person name="Bristow J."/>
            <person name="Eisen J.A."/>
            <person name="Markowitz V."/>
            <person name="Kyrpides N.C."/>
            <person name="Klenk H.-P."/>
            <person name="Hugenholtz P."/>
        </authorList>
    </citation>
    <scope>NUCLEOTIDE SEQUENCE [LARGE SCALE GENOMIC DNA]</scope>
    <source>
        <strain evidence="3">DSM 14684 / CIP 108061 / JCM 11494 / NBRC 100937 / ID131577</strain>
    </source>
</reference>
<dbReference type="Proteomes" id="UP000008229">
    <property type="component" value="Chromosome"/>
</dbReference>